<evidence type="ECO:0000313" key="8">
    <source>
        <dbReference type="EMBL" id="RNM15065.1"/>
    </source>
</evidence>
<evidence type="ECO:0000256" key="1">
    <source>
        <dbReference type="ARBA" id="ARBA00008748"/>
    </source>
</evidence>
<comment type="caution">
    <text evidence="6">Lacks conserved residue(s) required for the propagation of feature annotation.</text>
</comment>
<evidence type="ECO:0000256" key="3">
    <source>
        <dbReference type="ARBA" id="ARBA00022741"/>
    </source>
</evidence>
<accession>A0A3N0GRI9</accession>
<dbReference type="OrthoDB" id="9802453at2"/>
<keyword evidence="6" id="KW-0479">Metal-binding</keyword>
<comment type="similarity">
    <text evidence="1 6 7">Belongs to the acetokinase family.</text>
</comment>
<dbReference type="PROSITE" id="PS01075">
    <property type="entry name" value="ACETATE_KINASE_1"/>
    <property type="match status" value="1"/>
</dbReference>
<dbReference type="InterPro" id="IPR023865">
    <property type="entry name" value="Aliphatic_acid_kinase_CS"/>
</dbReference>
<comment type="subcellular location">
    <subcellularLocation>
        <location evidence="6">Cytoplasm</location>
    </subcellularLocation>
</comment>
<dbReference type="HAMAP" id="MF_00020">
    <property type="entry name" value="Acetate_kinase"/>
    <property type="match status" value="1"/>
</dbReference>
<dbReference type="UniPathway" id="UPA00340">
    <property type="reaction ID" value="UER00458"/>
</dbReference>
<name>A0A3N0GRI9_9ACTN</name>
<proteinExistence type="inferred from homology"/>
<dbReference type="GO" id="GO:0008776">
    <property type="term" value="F:acetate kinase activity"/>
    <property type="evidence" value="ECO:0007669"/>
    <property type="project" value="UniProtKB-UniRule"/>
</dbReference>
<dbReference type="NCBIfam" id="TIGR00016">
    <property type="entry name" value="ackA"/>
    <property type="match status" value="1"/>
</dbReference>
<dbReference type="GO" id="GO:0005524">
    <property type="term" value="F:ATP binding"/>
    <property type="evidence" value="ECO:0007669"/>
    <property type="project" value="UniProtKB-KW"/>
</dbReference>
<evidence type="ECO:0000256" key="6">
    <source>
        <dbReference type="HAMAP-Rule" id="MF_00020"/>
    </source>
</evidence>
<feature type="binding site" evidence="6">
    <location>
        <begin position="179"/>
        <end position="183"/>
    </location>
    <ligand>
        <name>ATP</name>
        <dbReference type="ChEBI" id="CHEBI:30616"/>
    </ligand>
</feature>
<feature type="binding site" evidence="6">
    <location>
        <begin position="254"/>
        <end position="256"/>
    </location>
    <ligand>
        <name>ATP</name>
        <dbReference type="ChEBI" id="CHEBI:30616"/>
    </ligand>
</feature>
<comment type="function">
    <text evidence="6">Catalyzes the formation of acetyl phosphate from acetate and ATP. Can also catalyze the reverse reaction.</text>
</comment>
<dbReference type="InterPro" id="IPR043129">
    <property type="entry name" value="ATPase_NBD"/>
</dbReference>
<keyword evidence="4 6" id="KW-0418">Kinase</keyword>
<dbReference type="AlphaFoldDB" id="A0A3N0GRI9"/>
<keyword evidence="2 6" id="KW-0808">Transferase</keyword>
<feature type="binding site" evidence="6">
    <location>
        <begin position="302"/>
        <end position="306"/>
    </location>
    <ligand>
        <name>ATP</name>
        <dbReference type="ChEBI" id="CHEBI:30616"/>
    </ligand>
</feature>
<protein>
    <recommendedName>
        <fullName evidence="6">Acetate kinase</fullName>
        <ecNumber evidence="6">2.7.2.1</ecNumber>
    </recommendedName>
    <alternativeName>
        <fullName evidence="6">Acetokinase</fullName>
    </alternativeName>
</protein>
<feature type="site" description="Transition state stabilizer" evidence="6">
    <location>
        <position position="151"/>
    </location>
</feature>
<organism evidence="8 9">
    <name type="scientific">Nocardioides pocheonensis</name>
    <dbReference type="NCBI Taxonomy" id="661485"/>
    <lineage>
        <taxon>Bacteria</taxon>
        <taxon>Bacillati</taxon>
        <taxon>Actinomycetota</taxon>
        <taxon>Actinomycetes</taxon>
        <taxon>Propionibacteriales</taxon>
        <taxon>Nocardioidaceae</taxon>
        <taxon>Nocardioides</taxon>
    </lineage>
</organism>
<reference evidence="8 9" key="1">
    <citation type="submission" date="2018-11" db="EMBL/GenBank/DDBJ databases">
        <authorList>
            <person name="Li F."/>
        </authorList>
    </citation>
    <scope>NUCLEOTIDE SEQUENCE [LARGE SCALE GENOMIC DNA]</scope>
    <source>
        <strain evidence="8 9">Gsoil 818</strain>
    </source>
</reference>
<comment type="subunit">
    <text evidence="6">Homodimer.</text>
</comment>
<dbReference type="Proteomes" id="UP000279994">
    <property type="component" value="Unassembled WGS sequence"/>
</dbReference>
<comment type="cofactor">
    <cofactor evidence="6">
        <name>Mg(2+)</name>
        <dbReference type="ChEBI" id="CHEBI:18420"/>
    </cofactor>
    <cofactor evidence="6">
        <name>Mn(2+)</name>
        <dbReference type="ChEBI" id="CHEBI:29035"/>
    </cofactor>
    <text evidence="6">Mg(2+). Can also accept Mn(2+).</text>
</comment>
<feature type="active site" description="Proton donor/acceptor" evidence="6">
    <location>
        <position position="119"/>
    </location>
</feature>
<dbReference type="PANTHER" id="PTHR21060">
    <property type="entry name" value="ACETATE KINASE"/>
    <property type="match status" value="1"/>
</dbReference>
<feature type="binding site" evidence="6">
    <location>
        <position position="63"/>
    </location>
    <ligand>
        <name>substrate</name>
    </ligand>
</feature>
<keyword evidence="3 6" id="KW-0547">Nucleotide-binding</keyword>
<dbReference type="RefSeq" id="WP_123222589.1">
    <property type="nucleotide sequence ID" value="NZ_RJSF01000035.1"/>
</dbReference>
<evidence type="ECO:0000256" key="2">
    <source>
        <dbReference type="ARBA" id="ARBA00022679"/>
    </source>
</evidence>
<dbReference type="GO" id="GO:0006083">
    <property type="term" value="P:acetate metabolic process"/>
    <property type="evidence" value="ECO:0007669"/>
    <property type="project" value="TreeGrafter"/>
</dbReference>
<gene>
    <name evidence="6" type="primary">ackA</name>
    <name evidence="8" type="ORF">EFL26_09125</name>
</gene>
<keyword evidence="6" id="KW-0963">Cytoplasm</keyword>
<dbReference type="EC" id="2.7.2.1" evidence="6"/>
<dbReference type="PROSITE" id="PS01076">
    <property type="entry name" value="ACETATE_KINASE_2"/>
    <property type="match status" value="1"/>
</dbReference>
<comment type="pathway">
    <text evidence="6">Metabolic intermediate biosynthesis; acetyl-CoA biosynthesis; acetyl-CoA from acetate: step 1/2.</text>
</comment>
<sequence>MTEQTVGPVLVVNAGSSSLKLAVLDGSDVVASTTVERWQGVGDVAPIEEFLDGCGTVDAVGHRVVHGGSRYAAPVVVDADVVAYLDSITDLAPLHQPRAVAGIREVSRLLDVPVVAAFDTAFHTTLTPAARTYALPREWNQRWDLRRYGFHGLSHASGVRRAAELVGRPLESLRVVSCHLGAGASLAAVREGRSVDTTMGFTPLAGLVMQTRSGSVDPGLVMWLLEHGGLDPETLTSALEHQSGLRGLTGTSGDVREVLEGRARGDADCALAFDVYVHSLVREIGAMAASAGGLDLLVFTGGVGEHAPAVRGAAAERLAHLGVALDPTANAAAQGDADLTAPGAGVATVVVTAAEAAEVARLTRETLGG</sequence>
<dbReference type="PIRSF" id="PIRSF000722">
    <property type="entry name" value="Acetate_prop_kin"/>
    <property type="match status" value="1"/>
</dbReference>
<evidence type="ECO:0000313" key="9">
    <source>
        <dbReference type="Proteomes" id="UP000279994"/>
    </source>
</evidence>
<evidence type="ECO:0000256" key="7">
    <source>
        <dbReference type="RuleBase" id="RU003835"/>
    </source>
</evidence>
<dbReference type="Pfam" id="PF00871">
    <property type="entry name" value="Acetate_kinase"/>
    <property type="match status" value="1"/>
</dbReference>
<dbReference type="SUPFAM" id="SSF53067">
    <property type="entry name" value="Actin-like ATPase domain"/>
    <property type="match status" value="2"/>
</dbReference>
<dbReference type="InterPro" id="IPR004372">
    <property type="entry name" value="Ac/propionate_kinase"/>
</dbReference>
<feature type="site" description="Transition state stabilizer" evidence="6">
    <location>
        <position position="212"/>
    </location>
</feature>
<comment type="caution">
    <text evidence="8">The sequence shown here is derived from an EMBL/GenBank/DDBJ whole genome shotgun (WGS) entry which is preliminary data.</text>
</comment>
<dbReference type="PRINTS" id="PR00471">
    <property type="entry name" value="ACETATEKNASE"/>
</dbReference>
<keyword evidence="9" id="KW-1185">Reference proteome</keyword>
<dbReference type="GO" id="GO:0006085">
    <property type="term" value="P:acetyl-CoA biosynthetic process"/>
    <property type="evidence" value="ECO:0007669"/>
    <property type="project" value="UniProtKB-UniRule"/>
</dbReference>
<keyword evidence="6" id="KW-0460">Magnesium</keyword>
<dbReference type="Gene3D" id="3.30.420.40">
    <property type="match status" value="2"/>
</dbReference>
<evidence type="ECO:0000256" key="5">
    <source>
        <dbReference type="ARBA" id="ARBA00022840"/>
    </source>
</evidence>
<dbReference type="GO" id="GO:0000287">
    <property type="term" value="F:magnesium ion binding"/>
    <property type="evidence" value="ECO:0007669"/>
    <property type="project" value="UniProtKB-UniRule"/>
</dbReference>
<dbReference type="InterPro" id="IPR000890">
    <property type="entry name" value="Aliphatic_acid_kin_short-chain"/>
</dbReference>
<feature type="binding site" evidence="6">
    <location>
        <position position="355"/>
    </location>
    <ligand>
        <name>Mg(2+)</name>
        <dbReference type="ChEBI" id="CHEBI:18420"/>
    </ligand>
</feature>
<evidence type="ECO:0000256" key="4">
    <source>
        <dbReference type="ARBA" id="ARBA00022777"/>
    </source>
</evidence>
<dbReference type="PANTHER" id="PTHR21060:SF15">
    <property type="entry name" value="ACETATE KINASE-RELATED"/>
    <property type="match status" value="1"/>
</dbReference>
<dbReference type="EMBL" id="RJSF01000035">
    <property type="protein sequence ID" value="RNM15065.1"/>
    <property type="molecule type" value="Genomic_DNA"/>
</dbReference>
<comment type="catalytic activity">
    <reaction evidence="6">
        <text>acetate + ATP = acetyl phosphate + ADP</text>
        <dbReference type="Rhea" id="RHEA:11352"/>
        <dbReference type="ChEBI" id="CHEBI:22191"/>
        <dbReference type="ChEBI" id="CHEBI:30089"/>
        <dbReference type="ChEBI" id="CHEBI:30616"/>
        <dbReference type="ChEBI" id="CHEBI:456216"/>
        <dbReference type="EC" id="2.7.2.1"/>
    </reaction>
</comment>
<dbReference type="GO" id="GO:0005737">
    <property type="term" value="C:cytoplasm"/>
    <property type="evidence" value="ECO:0007669"/>
    <property type="project" value="UniProtKB-SubCell"/>
</dbReference>
<keyword evidence="5 6" id="KW-0067">ATP-binding</keyword>